<dbReference type="RefSeq" id="WP_183312102.1">
    <property type="nucleotide sequence ID" value="NZ_JACIEW010000007.1"/>
</dbReference>
<comment type="caution">
    <text evidence="2">The sequence shown here is derived from an EMBL/GenBank/DDBJ whole genome shotgun (WGS) entry which is preliminary data.</text>
</comment>
<dbReference type="EMBL" id="JACIEW010000007">
    <property type="protein sequence ID" value="MBB4053309.1"/>
    <property type="molecule type" value="Genomic_DNA"/>
</dbReference>
<sequence>MVYVRSFAVVLVLPVLLGLVQPSLAQSGAQCAPIENDAERLVCYDDVFRPGGIVPEGVSVTLQSQQLIPARPSGRAPATITVFCELDTLQVAFAFAGNSMSALGRGDTGITLQYDLQRARSSTLPVSEDNTAILIDNTQDARAFLDGLIGATNLTVRVTPATTRSLTVRFRVADFADEVAPVIAACGQ</sequence>
<accession>A0A7W6ND06</accession>
<protein>
    <submittedName>
        <fullName evidence="2">Type VI secretion system protein VasI</fullName>
    </submittedName>
</protein>
<proteinExistence type="predicted"/>
<evidence type="ECO:0000313" key="2">
    <source>
        <dbReference type="EMBL" id="MBB4053309.1"/>
    </source>
</evidence>
<reference evidence="2 3" key="1">
    <citation type="submission" date="2020-08" db="EMBL/GenBank/DDBJ databases">
        <title>Genomic Encyclopedia of Type Strains, Phase IV (KMG-IV): sequencing the most valuable type-strain genomes for metagenomic binning, comparative biology and taxonomic classification.</title>
        <authorList>
            <person name="Goeker M."/>
        </authorList>
    </citation>
    <scope>NUCLEOTIDE SEQUENCE [LARGE SCALE GENOMIC DNA]</scope>
    <source>
        <strain evidence="2 3">DSM 23447</strain>
    </source>
</reference>
<keyword evidence="1" id="KW-0732">Signal</keyword>
<dbReference type="Proteomes" id="UP000547011">
    <property type="component" value="Unassembled WGS sequence"/>
</dbReference>
<keyword evidence="3" id="KW-1185">Reference proteome</keyword>
<organism evidence="2 3">
    <name type="scientific">Devosia subaequoris</name>
    <dbReference type="NCBI Taxonomy" id="395930"/>
    <lineage>
        <taxon>Bacteria</taxon>
        <taxon>Pseudomonadati</taxon>
        <taxon>Pseudomonadota</taxon>
        <taxon>Alphaproteobacteria</taxon>
        <taxon>Hyphomicrobiales</taxon>
        <taxon>Devosiaceae</taxon>
        <taxon>Devosia</taxon>
    </lineage>
</organism>
<feature type="signal peptide" evidence="1">
    <location>
        <begin position="1"/>
        <end position="25"/>
    </location>
</feature>
<evidence type="ECO:0000256" key="1">
    <source>
        <dbReference type="SAM" id="SignalP"/>
    </source>
</evidence>
<evidence type="ECO:0000313" key="3">
    <source>
        <dbReference type="Proteomes" id="UP000547011"/>
    </source>
</evidence>
<feature type="chain" id="PRO_5031445008" evidence="1">
    <location>
        <begin position="26"/>
        <end position="188"/>
    </location>
</feature>
<dbReference type="AlphaFoldDB" id="A0A7W6ND06"/>
<gene>
    <name evidence="2" type="ORF">GGR20_002966</name>
</gene>
<name>A0A7W6ND06_9HYPH</name>